<evidence type="ECO:0000313" key="3">
    <source>
        <dbReference type="Proteomes" id="UP000233551"/>
    </source>
</evidence>
<feature type="non-terminal residue" evidence="2">
    <location>
        <position position="177"/>
    </location>
</feature>
<dbReference type="InterPro" id="IPR005162">
    <property type="entry name" value="Retrotrans_gag_dom"/>
</dbReference>
<dbReference type="AlphaFoldDB" id="A0A2I0H1L3"/>
<sequence>MGTRAQEVSKMATALEEQDKAIIELKSSTSNTNSRIDQLTEMISGLALQQSRLMQHLQIGESKSVSHQTSGSDVGHYSATARIGKLEFPRFSGEGVREWLYRCEQFFEVDMTPDDVKVKLVAIHLEGRALQWYQAYVRSLGVEGKAVIWSEYVTAVVSRFGDSGYEDPMADLKNLRQ</sequence>
<name>A0A2I0H1L3_PUNGR</name>
<dbReference type="STRING" id="22663.A0A2I0H1L3"/>
<gene>
    <name evidence="2" type="ORF">CRG98_049918</name>
</gene>
<dbReference type="Pfam" id="PF03732">
    <property type="entry name" value="Retrotrans_gag"/>
    <property type="match status" value="1"/>
</dbReference>
<keyword evidence="3" id="KW-1185">Reference proteome</keyword>
<feature type="domain" description="Retrotransposon gag" evidence="1">
    <location>
        <begin position="119"/>
        <end position="177"/>
    </location>
</feature>
<comment type="caution">
    <text evidence="2">The sequence shown here is derived from an EMBL/GenBank/DDBJ whole genome shotgun (WGS) entry which is preliminary data.</text>
</comment>
<protein>
    <recommendedName>
        <fullName evidence="1">Retrotransposon gag domain-containing protein</fullName>
    </recommendedName>
</protein>
<evidence type="ECO:0000313" key="2">
    <source>
        <dbReference type="EMBL" id="PKH89637.1"/>
    </source>
</evidence>
<reference evidence="2 3" key="1">
    <citation type="submission" date="2017-11" db="EMBL/GenBank/DDBJ databases">
        <title>De-novo sequencing of pomegranate (Punica granatum L.) genome.</title>
        <authorList>
            <person name="Akparov Z."/>
            <person name="Amiraslanov A."/>
            <person name="Hajiyeva S."/>
            <person name="Abbasov M."/>
            <person name="Kaur K."/>
            <person name="Hamwieh A."/>
            <person name="Solovyev V."/>
            <person name="Salamov A."/>
            <person name="Braich B."/>
            <person name="Kosarev P."/>
            <person name="Mahmoud A."/>
            <person name="Hajiyev E."/>
            <person name="Babayeva S."/>
            <person name="Izzatullayeva V."/>
            <person name="Mammadov A."/>
            <person name="Mammadov A."/>
            <person name="Sharifova S."/>
            <person name="Ojaghi J."/>
            <person name="Eynullazada K."/>
            <person name="Bayramov B."/>
            <person name="Abdulazimova A."/>
            <person name="Shahmuradov I."/>
        </authorList>
    </citation>
    <scope>NUCLEOTIDE SEQUENCE [LARGE SCALE GENOMIC DNA]</scope>
    <source>
        <strain evidence="3">cv. AG2017</strain>
        <tissue evidence="2">Leaf</tissue>
    </source>
</reference>
<accession>A0A2I0H1L3</accession>
<dbReference type="EMBL" id="PGOL01043720">
    <property type="protein sequence ID" value="PKH89637.1"/>
    <property type="molecule type" value="Genomic_DNA"/>
</dbReference>
<organism evidence="2 3">
    <name type="scientific">Punica granatum</name>
    <name type="common">Pomegranate</name>
    <dbReference type="NCBI Taxonomy" id="22663"/>
    <lineage>
        <taxon>Eukaryota</taxon>
        <taxon>Viridiplantae</taxon>
        <taxon>Streptophyta</taxon>
        <taxon>Embryophyta</taxon>
        <taxon>Tracheophyta</taxon>
        <taxon>Spermatophyta</taxon>
        <taxon>Magnoliopsida</taxon>
        <taxon>eudicotyledons</taxon>
        <taxon>Gunneridae</taxon>
        <taxon>Pentapetalae</taxon>
        <taxon>rosids</taxon>
        <taxon>malvids</taxon>
        <taxon>Myrtales</taxon>
        <taxon>Lythraceae</taxon>
        <taxon>Punica</taxon>
    </lineage>
</organism>
<proteinExistence type="predicted"/>
<evidence type="ECO:0000259" key="1">
    <source>
        <dbReference type="Pfam" id="PF03732"/>
    </source>
</evidence>
<dbReference type="Proteomes" id="UP000233551">
    <property type="component" value="Unassembled WGS sequence"/>
</dbReference>